<evidence type="ECO:0000313" key="2">
    <source>
        <dbReference type="Proteomes" id="UP000555448"/>
    </source>
</evidence>
<proteinExistence type="predicted"/>
<dbReference type="AlphaFoldDB" id="A0A7W7K841"/>
<evidence type="ECO:0000313" key="1">
    <source>
        <dbReference type="EMBL" id="MBB4857439.1"/>
    </source>
</evidence>
<accession>A0A7W7K841</accession>
<comment type="caution">
    <text evidence="1">The sequence shown here is derived from an EMBL/GenBank/DDBJ whole genome shotgun (WGS) entry which is preliminary data.</text>
</comment>
<dbReference type="Proteomes" id="UP000555448">
    <property type="component" value="Unassembled WGS sequence"/>
</dbReference>
<protein>
    <submittedName>
        <fullName evidence="1">Uncharacterized protein</fullName>
    </submittedName>
</protein>
<sequence length="38" mass="4184">MTSSTARWSWAASTTSRTRKAARHAAWLHEKIAAPTEG</sequence>
<name>A0A7W7K841_9SPHN</name>
<keyword evidence="2" id="KW-1185">Reference proteome</keyword>
<reference evidence="1 2" key="1">
    <citation type="submission" date="2020-08" db="EMBL/GenBank/DDBJ databases">
        <title>Functional genomics of gut bacteria from endangered species of beetles.</title>
        <authorList>
            <person name="Carlos-Shanley C."/>
        </authorList>
    </citation>
    <scope>NUCLEOTIDE SEQUENCE [LARGE SCALE GENOMIC DNA]</scope>
    <source>
        <strain evidence="1 2">S00245</strain>
    </source>
</reference>
<gene>
    <name evidence="1" type="ORF">HNO88_000746</name>
</gene>
<organism evidence="1 2">
    <name type="scientific">Novosphingobium chloroacetimidivorans</name>
    <dbReference type="NCBI Taxonomy" id="1428314"/>
    <lineage>
        <taxon>Bacteria</taxon>
        <taxon>Pseudomonadati</taxon>
        <taxon>Pseudomonadota</taxon>
        <taxon>Alphaproteobacteria</taxon>
        <taxon>Sphingomonadales</taxon>
        <taxon>Sphingomonadaceae</taxon>
        <taxon>Novosphingobium</taxon>
    </lineage>
</organism>
<dbReference type="EMBL" id="JACHLR010000002">
    <property type="protein sequence ID" value="MBB4857439.1"/>
    <property type="molecule type" value="Genomic_DNA"/>
</dbReference>